<dbReference type="AlphaFoldDB" id="S7VHE5"/>
<protein>
    <submittedName>
        <fullName evidence="1">Uncharacterized protein</fullName>
    </submittedName>
</protein>
<sequence length="41" mass="4849">MIIFHNSFFAKLKELSNKKEFTGIIRSLTCNVWNKKSHHIS</sequence>
<comment type="caution">
    <text evidence="1">The sequence shown here is derived from an EMBL/GenBank/DDBJ whole genome shotgun (WGS) entry which is preliminary data.</text>
</comment>
<evidence type="ECO:0000313" key="2">
    <source>
        <dbReference type="Proteomes" id="UP000014974"/>
    </source>
</evidence>
<evidence type="ECO:0000313" key="1">
    <source>
        <dbReference type="EMBL" id="EPR69406.1"/>
    </source>
</evidence>
<accession>S7VHE5</accession>
<name>S7VHE5_9BACT</name>
<dbReference type="Proteomes" id="UP000014974">
    <property type="component" value="Unassembled WGS sequence"/>
</dbReference>
<proteinExistence type="predicted"/>
<dbReference type="STRING" id="641524.ADICYQ_1508"/>
<dbReference type="EMBL" id="ATNM01000065">
    <property type="protein sequence ID" value="EPR69406.1"/>
    <property type="molecule type" value="Genomic_DNA"/>
</dbReference>
<reference evidence="1 2" key="1">
    <citation type="journal article" date="2013" name="Genome Announc.">
        <title>Draft Genome Sequence of Cyclobacterium qasimii Strain M12-11BT, Isolated from Arctic Marine Sediment.</title>
        <authorList>
            <person name="Shivaji S."/>
            <person name="Ara S."/>
            <person name="Singh A."/>
            <person name="Kumar Pinnaka A."/>
        </authorList>
    </citation>
    <scope>NUCLEOTIDE SEQUENCE [LARGE SCALE GENOMIC DNA]</scope>
    <source>
        <strain evidence="1 2">M12-11B</strain>
    </source>
</reference>
<organism evidence="1 2">
    <name type="scientific">Cyclobacterium qasimii M12-11B</name>
    <dbReference type="NCBI Taxonomy" id="641524"/>
    <lineage>
        <taxon>Bacteria</taxon>
        <taxon>Pseudomonadati</taxon>
        <taxon>Bacteroidota</taxon>
        <taxon>Cytophagia</taxon>
        <taxon>Cytophagales</taxon>
        <taxon>Cyclobacteriaceae</taxon>
        <taxon>Cyclobacterium</taxon>
    </lineage>
</organism>
<gene>
    <name evidence="1" type="ORF">ADICYQ_1508</name>
</gene>